<organism evidence="1">
    <name type="scientific">Opuntia streptacantha</name>
    <name type="common">Prickly pear cactus</name>
    <name type="synonym">Opuntia cardona</name>
    <dbReference type="NCBI Taxonomy" id="393608"/>
    <lineage>
        <taxon>Eukaryota</taxon>
        <taxon>Viridiplantae</taxon>
        <taxon>Streptophyta</taxon>
        <taxon>Embryophyta</taxon>
        <taxon>Tracheophyta</taxon>
        <taxon>Spermatophyta</taxon>
        <taxon>Magnoliopsida</taxon>
        <taxon>eudicotyledons</taxon>
        <taxon>Gunneridae</taxon>
        <taxon>Pentapetalae</taxon>
        <taxon>Caryophyllales</taxon>
        <taxon>Cactineae</taxon>
        <taxon>Cactaceae</taxon>
        <taxon>Opuntioideae</taxon>
        <taxon>Opuntia</taxon>
    </lineage>
</organism>
<proteinExistence type="predicted"/>
<name>A0A7C9EGD9_OPUST</name>
<reference evidence="1" key="1">
    <citation type="journal article" date="2013" name="J. Plant Res.">
        <title>Effect of fungi and light on seed germination of three Opuntia species from semiarid lands of central Mexico.</title>
        <authorList>
            <person name="Delgado-Sanchez P."/>
            <person name="Jimenez-Bremont J.F."/>
            <person name="Guerrero-Gonzalez Mde L."/>
            <person name="Flores J."/>
        </authorList>
    </citation>
    <scope>NUCLEOTIDE SEQUENCE</scope>
    <source>
        <tissue evidence="1">Cladode</tissue>
    </source>
</reference>
<reference evidence="1" key="2">
    <citation type="submission" date="2020-07" db="EMBL/GenBank/DDBJ databases">
        <authorList>
            <person name="Vera ALvarez R."/>
            <person name="Arias-Moreno D.M."/>
            <person name="Jimenez-Jacinto V."/>
            <person name="Jimenez-Bremont J.F."/>
            <person name="Swaminathan K."/>
            <person name="Moose S.P."/>
            <person name="Guerrero-Gonzalez M.L."/>
            <person name="Marino-Ramirez L."/>
            <person name="Landsman D."/>
            <person name="Rodriguez-Kessler M."/>
            <person name="Delgado-Sanchez P."/>
        </authorList>
    </citation>
    <scope>NUCLEOTIDE SEQUENCE</scope>
    <source>
        <tissue evidence="1">Cladode</tissue>
    </source>
</reference>
<dbReference type="EMBL" id="GISG01226444">
    <property type="protein sequence ID" value="MBA4665147.1"/>
    <property type="molecule type" value="Transcribed_RNA"/>
</dbReference>
<protein>
    <submittedName>
        <fullName evidence="1">Uncharacterized protein</fullName>
    </submittedName>
</protein>
<sequence length="129" mass="14269">MSKSKVSTRSIVEYSQVSKAPLSELLSGFPVADINTIATLPSDKRPSPISLCLQYASSSSLPTLARCFSDIFKVFPHFCVIISCMDRLPLYPLLGTSAAFSACRSKLEFTERICSASNFRWDFSPYLNP</sequence>
<evidence type="ECO:0000313" key="1">
    <source>
        <dbReference type="EMBL" id="MBA4665147.1"/>
    </source>
</evidence>
<dbReference type="AlphaFoldDB" id="A0A7C9EGD9"/>
<accession>A0A7C9EGD9</accession>